<comment type="similarity">
    <text evidence="2">Belongs to the PET117 family.</text>
</comment>
<dbReference type="AlphaFoldDB" id="A0A8K0EWV1"/>
<name>A0A8K0EWV1_BRALA</name>
<gene>
    <name evidence="6" type="primary">PET117</name>
    <name evidence="6" type="ORF">BLAG_LOCUS23693</name>
</gene>
<evidence type="ECO:0000256" key="1">
    <source>
        <dbReference type="ARBA" id="ARBA00004173"/>
    </source>
</evidence>
<organism evidence="6 7">
    <name type="scientific">Branchiostoma lanceolatum</name>
    <name type="common">Common lancelet</name>
    <name type="synonym">Amphioxus lanceolatum</name>
    <dbReference type="NCBI Taxonomy" id="7740"/>
    <lineage>
        <taxon>Eukaryota</taxon>
        <taxon>Metazoa</taxon>
        <taxon>Chordata</taxon>
        <taxon>Cephalochordata</taxon>
        <taxon>Leptocardii</taxon>
        <taxon>Amphioxiformes</taxon>
        <taxon>Branchiostomatidae</taxon>
        <taxon>Branchiostoma</taxon>
    </lineage>
</organism>
<dbReference type="InterPro" id="IPR031568">
    <property type="entry name" value="Pet117"/>
</dbReference>
<evidence type="ECO:0000313" key="6">
    <source>
        <dbReference type="EMBL" id="CAH1271839.1"/>
    </source>
</evidence>
<evidence type="ECO:0000256" key="4">
    <source>
        <dbReference type="ARBA" id="ARBA00023128"/>
    </source>
</evidence>
<keyword evidence="5" id="KW-0472">Membrane</keyword>
<evidence type="ECO:0000256" key="3">
    <source>
        <dbReference type="ARBA" id="ARBA00022946"/>
    </source>
</evidence>
<dbReference type="GO" id="GO:0033617">
    <property type="term" value="P:mitochondrial respiratory chain complex IV assembly"/>
    <property type="evidence" value="ECO:0007669"/>
    <property type="project" value="TreeGrafter"/>
</dbReference>
<proteinExistence type="inferred from homology"/>
<dbReference type="PANTHER" id="PTHR28163">
    <property type="entry name" value="PROTEIN PET117 HOMOLOG, MITOCHONDRIAL"/>
    <property type="match status" value="1"/>
</dbReference>
<keyword evidence="7" id="KW-1185">Reference proteome</keyword>
<dbReference type="PANTHER" id="PTHR28163:SF1">
    <property type="entry name" value="PROTEIN PET117 HOMOLOG, MITOCHONDRIAL"/>
    <property type="match status" value="1"/>
</dbReference>
<keyword evidence="4" id="KW-0496">Mitochondrion</keyword>
<dbReference type="Proteomes" id="UP000838412">
    <property type="component" value="Chromosome 8"/>
</dbReference>
<accession>A0A8K0EWV1</accession>
<dbReference type="OrthoDB" id="76305at2759"/>
<keyword evidence="5" id="KW-0812">Transmembrane</keyword>
<protein>
    <submittedName>
        <fullName evidence="6">PET117 protein</fullName>
    </submittedName>
</protein>
<dbReference type="EMBL" id="OV696693">
    <property type="protein sequence ID" value="CAH1271839.1"/>
    <property type="molecule type" value="Genomic_DNA"/>
</dbReference>
<keyword evidence="5" id="KW-1133">Transmembrane helix</keyword>
<dbReference type="GO" id="GO:0005739">
    <property type="term" value="C:mitochondrion"/>
    <property type="evidence" value="ECO:0007669"/>
    <property type="project" value="UniProtKB-SubCell"/>
</dbReference>
<dbReference type="Pfam" id="PF15786">
    <property type="entry name" value="PET117"/>
    <property type="match status" value="1"/>
</dbReference>
<evidence type="ECO:0000256" key="5">
    <source>
        <dbReference type="SAM" id="Phobius"/>
    </source>
</evidence>
<reference evidence="6" key="1">
    <citation type="submission" date="2022-01" db="EMBL/GenBank/DDBJ databases">
        <authorList>
            <person name="Braso-Vives M."/>
        </authorList>
    </citation>
    <scope>NUCLEOTIDE SEQUENCE</scope>
</reference>
<comment type="subcellular location">
    <subcellularLocation>
        <location evidence="1">Mitochondrion</location>
    </subcellularLocation>
</comment>
<keyword evidence="3" id="KW-0809">Transit peptide</keyword>
<evidence type="ECO:0000256" key="2">
    <source>
        <dbReference type="ARBA" id="ARBA00008197"/>
    </source>
</evidence>
<feature type="transmembrane region" description="Helical" evidence="5">
    <location>
        <begin position="6"/>
        <end position="25"/>
    </location>
</feature>
<evidence type="ECO:0000313" key="7">
    <source>
        <dbReference type="Proteomes" id="UP000838412"/>
    </source>
</evidence>
<sequence>MSVPAKVFFCGCVATSLGIIGYIHYSQVRDRERMRQGPVRDMEREARRRHNIRMQVEQIDLTKKYEEGRDKQAVGDEAGR</sequence>